<organism evidence="1 2">
    <name type="scientific">Erwinia phage vB_EamM_Y3</name>
    <dbReference type="NCBI Taxonomy" id="1983553"/>
    <lineage>
        <taxon>Viruses</taxon>
        <taxon>Duplodnaviria</taxon>
        <taxon>Heunggongvirae</taxon>
        <taxon>Uroviricota</taxon>
        <taxon>Caudoviricetes</taxon>
        <taxon>Sasquatchvirus</taxon>
        <taxon>Sasquatchvirus Y3</taxon>
    </lineage>
</organism>
<reference evidence="1 2" key="1">
    <citation type="submission" date="2017-04" db="EMBL/GenBank/DDBJ databases">
        <authorList>
            <person name="Afonso C.L."/>
            <person name="Miller P.J."/>
            <person name="Scott M.A."/>
            <person name="Spackman E."/>
            <person name="Goraichik I."/>
            <person name="Dimitrov K.M."/>
            <person name="Suarez D.L."/>
            <person name="Swayne D.E."/>
        </authorList>
    </citation>
    <scope>NUCLEOTIDE SEQUENCE [LARGE SCALE GENOMIC DNA]</scope>
</reference>
<dbReference type="Proteomes" id="UP000240568">
    <property type="component" value="Segment"/>
</dbReference>
<evidence type="ECO:0000313" key="2">
    <source>
        <dbReference type="Proteomes" id="UP000240568"/>
    </source>
</evidence>
<accession>A0A2H4IAW9</accession>
<evidence type="ECO:0000313" key="1">
    <source>
        <dbReference type="EMBL" id="ARW58688.1"/>
    </source>
</evidence>
<protein>
    <submittedName>
        <fullName evidence="1">Uncharacterized protein</fullName>
    </submittedName>
</protein>
<sequence length="111" mass="12816">MNYDKAKDFKPFKYLSPPSEAPVRGFYGTVTRLRTLDVNINEDTAEFVFTREELDSMDRGTLTFRAKDSGSSIAIKKCSVSGLKMVITLERRVLNFGKVQVEWKNVVHYEW</sequence>
<name>A0A2H4IAW9_9CAUD</name>
<proteinExistence type="predicted"/>
<keyword evidence="2" id="KW-1185">Reference proteome</keyword>
<gene>
    <name evidence="1" type="ORF">Y3_048</name>
</gene>
<dbReference type="EMBL" id="KY984068">
    <property type="protein sequence ID" value="ARW58688.1"/>
    <property type="molecule type" value="Genomic_DNA"/>
</dbReference>